<gene>
    <name evidence="8" type="ORF">CLW00_108210</name>
</gene>
<dbReference type="Pfam" id="PF20582">
    <property type="entry name" value="UPF0758_N"/>
    <property type="match status" value="1"/>
</dbReference>
<dbReference type="RefSeq" id="WP_106134442.1">
    <property type="nucleotide sequence ID" value="NZ_PVTR01000008.1"/>
</dbReference>
<sequence length="232" mass="25740">MDSYTSIKISLLSEEDRPREKLLLKGKSSLSDAELIAILIGSGTKQLSAVDLAKHILSKVNYNLAELARMSIADLQKFKGIGEAKAISIVAAMELGRRRKLITEQPKKVKINSSADVWHFMKPDLLDESVEHFYILLLNRNNQVIKKQLISSGGTSGTVADPKIIFKHALDNLACSIVLVHNHPSGNLKPSEQDRRLTNRLKEAGKNLEVPVIDHVIFTDLAYFSFADEGLI</sequence>
<dbReference type="Gene3D" id="3.40.140.10">
    <property type="entry name" value="Cytidine Deaminase, domain 2"/>
    <property type="match status" value="1"/>
</dbReference>
<dbReference type="PROSITE" id="PS50249">
    <property type="entry name" value="MPN"/>
    <property type="match status" value="1"/>
</dbReference>
<reference evidence="8 9" key="1">
    <citation type="submission" date="2018-03" db="EMBL/GenBank/DDBJ databases">
        <title>Genomic Encyclopedia of Archaeal and Bacterial Type Strains, Phase II (KMG-II): from individual species to whole genera.</title>
        <authorList>
            <person name="Goeker M."/>
        </authorList>
    </citation>
    <scope>NUCLEOTIDE SEQUENCE [LARGE SCALE GENOMIC DNA]</scope>
    <source>
        <strain evidence="8 9">DSM 27929</strain>
    </source>
</reference>
<comment type="caution">
    <text evidence="8">The sequence shown here is derived from an EMBL/GenBank/DDBJ whole genome shotgun (WGS) entry which is preliminary data.</text>
</comment>
<dbReference type="PANTHER" id="PTHR30471">
    <property type="entry name" value="DNA REPAIR PROTEIN RADC"/>
    <property type="match status" value="1"/>
</dbReference>
<evidence type="ECO:0000313" key="9">
    <source>
        <dbReference type="Proteomes" id="UP000238157"/>
    </source>
</evidence>
<evidence type="ECO:0000256" key="5">
    <source>
        <dbReference type="ARBA" id="ARBA00023049"/>
    </source>
</evidence>
<dbReference type="GO" id="GO:0046872">
    <property type="term" value="F:metal ion binding"/>
    <property type="evidence" value="ECO:0007669"/>
    <property type="project" value="UniProtKB-KW"/>
</dbReference>
<dbReference type="Pfam" id="PF04002">
    <property type="entry name" value="RadC"/>
    <property type="match status" value="1"/>
</dbReference>
<dbReference type="InterPro" id="IPR025657">
    <property type="entry name" value="RadC_JAB"/>
</dbReference>
<keyword evidence="5" id="KW-0482">Metalloprotease</keyword>
<comment type="similarity">
    <text evidence="6">Belongs to the UPF0758 family.</text>
</comment>
<dbReference type="Proteomes" id="UP000238157">
    <property type="component" value="Unassembled WGS sequence"/>
</dbReference>
<keyword evidence="1" id="KW-0645">Protease</keyword>
<protein>
    <submittedName>
        <fullName evidence="8">DNA repair protein RadC</fullName>
    </submittedName>
</protein>
<dbReference type="SUPFAM" id="SSF47781">
    <property type="entry name" value="RuvA domain 2-like"/>
    <property type="match status" value="1"/>
</dbReference>
<dbReference type="PANTHER" id="PTHR30471:SF3">
    <property type="entry name" value="UPF0758 PROTEIN YEES-RELATED"/>
    <property type="match status" value="1"/>
</dbReference>
<accession>A0A2T0WJ38</accession>
<evidence type="ECO:0000313" key="8">
    <source>
        <dbReference type="EMBL" id="PRY86719.1"/>
    </source>
</evidence>
<evidence type="ECO:0000256" key="1">
    <source>
        <dbReference type="ARBA" id="ARBA00022670"/>
    </source>
</evidence>
<keyword evidence="4" id="KW-0862">Zinc</keyword>
<dbReference type="CDD" id="cd08071">
    <property type="entry name" value="MPN_DUF2466"/>
    <property type="match status" value="1"/>
</dbReference>
<dbReference type="EMBL" id="PVTR01000008">
    <property type="protein sequence ID" value="PRY86719.1"/>
    <property type="molecule type" value="Genomic_DNA"/>
</dbReference>
<dbReference type="PROSITE" id="PS01302">
    <property type="entry name" value="UPF0758"/>
    <property type="match status" value="1"/>
</dbReference>
<dbReference type="InterPro" id="IPR001405">
    <property type="entry name" value="UPF0758"/>
</dbReference>
<dbReference type="GO" id="GO:0006508">
    <property type="term" value="P:proteolysis"/>
    <property type="evidence" value="ECO:0007669"/>
    <property type="project" value="UniProtKB-KW"/>
</dbReference>
<keyword evidence="9" id="KW-1185">Reference proteome</keyword>
<dbReference type="NCBIfam" id="TIGR00608">
    <property type="entry name" value="radc"/>
    <property type="match status" value="1"/>
</dbReference>
<organism evidence="8 9">
    <name type="scientific">Mongoliibacter ruber</name>
    <dbReference type="NCBI Taxonomy" id="1750599"/>
    <lineage>
        <taxon>Bacteria</taxon>
        <taxon>Pseudomonadati</taxon>
        <taxon>Bacteroidota</taxon>
        <taxon>Cytophagia</taxon>
        <taxon>Cytophagales</taxon>
        <taxon>Cyclobacteriaceae</taxon>
        <taxon>Mongoliibacter</taxon>
    </lineage>
</organism>
<evidence type="ECO:0000256" key="3">
    <source>
        <dbReference type="ARBA" id="ARBA00022801"/>
    </source>
</evidence>
<dbReference type="AlphaFoldDB" id="A0A2T0WJ38"/>
<dbReference type="InterPro" id="IPR046778">
    <property type="entry name" value="UPF0758_N"/>
</dbReference>
<dbReference type="OrthoDB" id="9804482at2"/>
<keyword evidence="3" id="KW-0378">Hydrolase</keyword>
<name>A0A2T0WJ38_9BACT</name>
<dbReference type="GO" id="GO:0008237">
    <property type="term" value="F:metallopeptidase activity"/>
    <property type="evidence" value="ECO:0007669"/>
    <property type="project" value="UniProtKB-KW"/>
</dbReference>
<proteinExistence type="inferred from homology"/>
<dbReference type="InterPro" id="IPR037518">
    <property type="entry name" value="MPN"/>
</dbReference>
<evidence type="ECO:0000256" key="2">
    <source>
        <dbReference type="ARBA" id="ARBA00022723"/>
    </source>
</evidence>
<dbReference type="InterPro" id="IPR020891">
    <property type="entry name" value="UPF0758_CS"/>
</dbReference>
<evidence type="ECO:0000256" key="6">
    <source>
        <dbReference type="RuleBase" id="RU003797"/>
    </source>
</evidence>
<feature type="domain" description="MPN" evidence="7">
    <location>
        <begin position="110"/>
        <end position="232"/>
    </location>
</feature>
<keyword evidence="2" id="KW-0479">Metal-binding</keyword>
<evidence type="ECO:0000256" key="4">
    <source>
        <dbReference type="ARBA" id="ARBA00022833"/>
    </source>
</evidence>
<dbReference type="NCBIfam" id="NF000642">
    <property type="entry name" value="PRK00024.1"/>
    <property type="match status" value="1"/>
</dbReference>
<evidence type="ECO:0000259" key="7">
    <source>
        <dbReference type="PROSITE" id="PS50249"/>
    </source>
</evidence>
<dbReference type="InterPro" id="IPR010994">
    <property type="entry name" value="RuvA_2-like"/>
</dbReference>